<comment type="caution">
    <text evidence="1">The sequence shown here is derived from an EMBL/GenBank/DDBJ whole genome shotgun (WGS) entry which is preliminary data.</text>
</comment>
<proteinExistence type="predicted"/>
<name>A0AAP7ZQL0_RALSL</name>
<evidence type="ECO:0000313" key="1">
    <source>
        <dbReference type="EMBL" id="OYQ14769.1"/>
    </source>
</evidence>
<protein>
    <submittedName>
        <fullName evidence="1">Uncharacterized protein</fullName>
    </submittedName>
</protein>
<organism evidence="1 2">
    <name type="scientific">Ralstonia solanacearum K60</name>
    <dbReference type="NCBI Taxonomy" id="1091042"/>
    <lineage>
        <taxon>Bacteria</taxon>
        <taxon>Pseudomonadati</taxon>
        <taxon>Pseudomonadota</taxon>
        <taxon>Betaproteobacteria</taxon>
        <taxon>Burkholderiales</taxon>
        <taxon>Burkholderiaceae</taxon>
        <taxon>Ralstonia</taxon>
        <taxon>Ralstonia solanacearum species complex</taxon>
    </lineage>
</organism>
<gene>
    <name evidence="1" type="ORF">B7R77_16985</name>
</gene>
<sequence length="151" mass="17372">MGWVSFRCKSWVRIPCKSTAFKVSNGSKSRVLYHHLGELVVYRDGSVFRLEAVHFYGYFGERIWQRVFSFANGGIRQISVKFGRVGDFNCDEIKRRILDFIQLNPALIDQYFKEGVDFESTIGRVKSAMNCMELFDALEVPAPQDSLDLLS</sequence>
<dbReference type="EMBL" id="NCTK01000001">
    <property type="protein sequence ID" value="OYQ14769.1"/>
    <property type="molecule type" value="Genomic_DNA"/>
</dbReference>
<evidence type="ECO:0000313" key="2">
    <source>
        <dbReference type="Proteomes" id="UP000216164"/>
    </source>
</evidence>
<dbReference type="AlphaFoldDB" id="A0AAP7ZQL0"/>
<accession>A0AAP7ZQL0</accession>
<reference evidence="1 2" key="1">
    <citation type="submission" date="2017-04" db="EMBL/GenBank/DDBJ databases">
        <title>Genome Announcement: Closed genomes of Ralstonia solanacearum strains K60, UW551, and UW700.</title>
        <authorList>
            <person name="Hayes M."/>
            <person name="Macintyre A.M."/>
            <person name="Allen C."/>
        </authorList>
    </citation>
    <scope>NUCLEOTIDE SEQUENCE [LARGE SCALE GENOMIC DNA]</scope>
    <source>
        <strain evidence="1 2">UW25</strain>
    </source>
</reference>
<dbReference type="Proteomes" id="UP000216164">
    <property type="component" value="Unassembled WGS sequence"/>
</dbReference>